<evidence type="ECO:0000256" key="1">
    <source>
        <dbReference type="SAM" id="MobiDB-lite"/>
    </source>
</evidence>
<organism evidence="2 3">
    <name type="scientific">Polarella glacialis</name>
    <name type="common">Dinoflagellate</name>
    <dbReference type="NCBI Taxonomy" id="89957"/>
    <lineage>
        <taxon>Eukaryota</taxon>
        <taxon>Sar</taxon>
        <taxon>Alveolata</taxon>
        <taxon>Dinophyceae</taxon>
        <taxon>Suessiales</taxon>
        <taxon>Suessiaceae</taxon>
        <taxon>Polarella</taxon>
    </lineage>
</organism>
<sequence length="370" mass="38924">MSFGSDDGLLVDGLQVVRDSFVTEDEVPTPLHEFRCYSHSSDFGDFSPVSSEELVQCLRRGISSSVMFTARERALGTLGEGGRVSAQLGAAQHGRAPGAGLGQRLRQHPPSGASSNSPPQPGSRALYSPTLGGRSPRDSVATALVSALRARSPSGTSQPSSFGRRTAGTGSAIAAAGFAKSRPRNASPLASPTGPCTGRCRSPQPSQHSEQAYTAPSSPQQAPPRSPTATPLSPSRGIPQGDSRASFAAPSFSLGSAAVHRGRSPKGRSPKSSPSPDPSRSPSGGCRLRGIGFGRCEGRSPPRAASPFNPQTDFDMRFELPQRRSAWHRFEARVGVADRAAVSWPLGLRARFQLIDKDAQMVLWESSDAL</sequence>
<proteinExistence type="predicted"/>
<dbReference type="OrthoDB" id="10686590at2759"/>
<comment type="caution">
    <text evidence="2">The sequence shown here is derived from an EMBL/GenBank/DDBJ whole genome shotgun (WGS) entry which is preliminary data.</text>
</comment>
<feature type="compositionally biased region" description="Low complexity" evidence="1">
    <location>
        <begin position="163"/>
        <end position="179"/>
    </location>
</feature>
<dbReference type="Proteomes" id="UP000654075">
    <property type="component" value="Unassembled WGS sequence"/>
</dbReference>
<name>A0A813DXS2_POLGL</name>
<protein>
    <submittedName>
        <fullName evidence="2">Uncharacterized protein</fullName>
    </submittedName>
</protein>
<feature type="non-terminal residue" evidence="2">
    <location>
        <position position="370"/>
    </location>
</feature>
<dbReference type="EMBL" id="CAJNNV010004735">
    <property type="protein sequence ID" value="CAE8591167.1"/>
    <property type="molecule type" value="Genomic_DNA"/>
</dbReference>
<accession>A0A813DXS2</accession>
<evidence type="ECO:0000313" key="3">
    <source>
        <dbReference type="Proteomes" id="UP000654075"/>
    </source>
</evidence>
<feature type="compositionally biased region" description="Low complexity" evidence="1">
    <location>
        <begin position="211"/>
        <end position="220"/>
    </location>
</feature>
<feature type="compositionally biased region" description="Basic residues" evidence="1">
    <location>
        <begin position="260"/>
        <end position="269"/>
    </location>
</feature>
<keyword evidence="3" id="KW-1185">Reference proteome</keyword>
<evidence type="ECO:0000313" key="2">
    <source>
        <dbReference type="EMBL" id="CAE8591167.1"/>
    </source>
</evidence>
<feature type="region of interest" description="Disordered" evidence="1">
    <location>
        <begin position="89"/>
        <end position="313"/>
    </location>
</feature>
<reference evidence="2" key="1">
    <citation type="submission" date="2021-02" db="EMBL/GenBank/DDBJ databases">
        <authorList>
            <person name="Dougan E. K."/>
            <person name="Rhodes N."/>
            <person name="Thang M."/>
            <person name="Chan C."/>
        </authorList>
    </citation>
    <scope>NUCLEOTIDE SEQUENCE</scope>
</reference>
<gene>
    <name evidence="2" type="ORF">PGLA1383_LOCUS9855</name>
</gene>
<dbReference type="AlphaFoldDB" id="A0A813DXS2"/>